<dbReference type="OMA" id="ETITVHC"/>
<dbReference type="EMBL" id="CP000596">
    <property type="protein sequence ID" value="ABP00115.1"/>
    <property type="molecule type" value="Genomic_DNA"/>
</dbReference>
<organism evidence="7 8">
    <name type="scientific">Ostreococcus lucimarinus (strain CCE9901)</name>
    <dbReference type="NCBI Taxonomy" id="436017"/>
    <lineage>
        <taxon>Eukaryota</taxon>
        <taxon>Viridiplantae</taxon>
        <taxon>Chlorophyta</taxon>
        <taxon>Mamiellophyceae</taxon>
        <taxon>Mamiellales</taxon>
        <taxon>Bathycoccaceae</taxon>
        <taxon>Ostreococcus</taxon>
    </lineage>
</organism>
<protein>
    <recommendedName>
        <fullName evidence="2 5">peptidylprolyl isomerase</fullName>
        <ecNumber evidence="2 5">5.2.1.8</ecNumber>
    </recommendedName>
</protein>
<comment type="catalytic activity">
    <reaction evidence="1 5">
        <text>[protein]-peptidylproline (omega=180) = [protein]-peptidylproline (omega=0)</text>
        <dbReference type="Rhea" id="RHEA:16237"/>
        <dbReference type="Rhea" id="RHEA-COMP:10747"/>
        <dbReference type="Rhea" id="RHEA-COMP:10748"/>
        <dbReference type="ChEBI" id="CHEBI:83833"/>
        <dbReference type="ChEBI" id="CHEBI:83834"/>
        <dbReference type="EC" id="5.2.1.8"/>
    </reaction>
</comment>
<keyword evidence="8" id="KW-1185">Reference proteome</keyword>
<dbReference type="InterPro" id="IPR001179">
    <property type="entry name" value="PPIase_FKBP_dom"/>
</dbReference>
<dbReference type="eggNOG" id="KOG0544">
    <property type="taxonomic scope" value="Eukaryota"/>
</dbReference>
<dbReference type="Proteomes" id="UP000001568">
    <property type="component" value="Chromosome 16"/>
</dbReference>
<proteinExistence type="predicted"/>
<evidence type="ECO:0000256" key="5">
    <source>
        <dbReference type="PROSITE-ProRule" id="PRU00277"/>
    </source>
</evidence>
<dbReference type="GO" id="GO:0005737">
    <property type="term" value="C:cytoplasm"/>
    <property type="evidence" value="ECO:0007669"/>
    <property type="project" value="TreeGrafter"/>
</dbReference>
<dbReference type="Gramene" id="ABP00115">
    <property type="protein sequence ID" value="ABP00115"/>
    <property type="gene ID" value="OSTLU_27975"/>
</dbReference>
<keyword evidence="4 5" id="KW-0413">Isomerase</keyword>
<dbReference type="STRING" id="436017.A4S8U8"/>
<dbReference type="Pfam" id="PF00254">
    <property type="entry name" value="FKBP_C"/>
    <property type="match status" value="1"/>
</dbReference>
<dbReference type="GO" id="GO:0003755">
    <property type="term" value="F:peptidyl-prolyl cis-trans isomerase activity"/>
    <property type="evidence" value="ECO:0007669"/>
    <property type="project" value="UniProtKB-KW"/>
</dbReference>
<dbReference type="OrthoDB" id="1902587at2759"/>
<dbReference type="KEGG" id="olu:OSTLU_27975"/>
<dbReference type="PANTHER" id="PTHR10516">
    <property type="entry name" value="PEPTIDYL-PROLYL CIS-TRANS ISOMERASE"/>
    <property type="match status" value="1"/>
</dbReference>
<accession>A4S8U8</accession>
<dbReference type="EC" id="5.2.1.8" evidence="2 5"/>
<feature type="domain" description="PPIase FKBP-type" evidence="6">
    <location>
        <begin position="30"/>
        <end position="121"/>
    </location>
</feature>
<evidence type="ECO:0000256" key="1">
    <source>
        <dbReference type="ARBA" id="ARBA00000971"/>
    </source>
</evidence>
<dbReference type="GeneID" id="5006111"/>
<dbReference type="Gene3D" id="3.10.50.40">
    <property type="match status" value="1"/>
</dbReference>
<evidence type="ECO:0000256" key="3">
    <source>
        <dbReference type="ARBA" id="ARBA00023110"/>
    </source>
</evidence>
<dbReference type="InterPro" id="IPR046357">
    <property type="entry name" value="PPIase_dom_sf"/>
</dbReference>
<dbReference type="PROSITE" id="PS50059">
    <property type="entry name" value="FKBP_PPIASE"/>
    <property type="match status" value="1"/>
</dbReference>
<name>A4S8U8_OSTLU</name>
<dbReference type="PANTHER" id="PTHR10516:SF443">
    <property type="entry name" value="FK506-BINDING PROTEIN 59-RELATED"/>
    <property type="match status" value="1"/>
</dbReference>
<dbReference type="HOGENOM" id="CLU_013615_12_2_1"/>
<evidence type="ECO:0000313" key="7">
    <source>
        <dbReference type="EMBL" id="ABP00115.1"/>
    </source>
</evidence>
<dbReference type="RefSeq" id="XP_001421821.1">
    <property type="nucleotide sequence ID" value="XM_001421784.1"/>
</dbReference>
<dbReference type="AlphaFoldDB" id="A4S8U8"/>
<evidence type="ECO:0000313" key="8">
    <source>
        <dbReference type="Proteomes" id="UP000001568"/>
    </source>
</evidence>
<dbReference type="InterPro" id="IPR050689">
    <property type="entry name" value="FKBP-type_PPIase"/>
</dbReference>
<evidence type="ECO:0000256" key="4">
    <source>
        <dbReference type="ARBA" id="ARBA00023235"/>
    </source>
</evidence>
<sequence>MSAFVPVPGCATRFRVLNQAPPSAPVVERGDVVVVHAKGVVKETQKTFWSTKDPGQKPFEYTAGVGGVITGWDRGCLGARVGETRELDIPASEGYGAGGFPAWGIPPNGALVFEIEVLSVRGK</sequence>
<reference evidence="7 8" key="1">
    <citation type="journal article" date="2007" name="Proc. Natl. Acad. Sci. U.S.A.">
        <title>The tiny eukaryote Ostreococcus provides genomic insights into the paradox of plankton speciation.</title>
        <authorList>
            <person name="Palenik B."/>
            <person name="Grimwood J."/>
            <person name="Aerts A."/>
            <person name="Rouze P."/>
            <person name="Salamov A."/>
            <person name="Putnam N."/>
            <person name="Dupont C."/>
            <person name="Jorgensen R."/>
            <person name="Derelle E."/>
            <person name="Rombauts S."/>
            <person name="Zhou K."/>
            <person name="Otillar R."/>
            <person name="Merchant S.S."/>
            <person name="Podell S."/>
            <person name="Gaasterland T."/>
            <person name="Napoli C."/>
            <person name="Gendler K."/>
            <person name="Manuell A."/>
            <person name="Tai V."/>
            <person name="Vallon O."/>
            <person name="Piganeau G."/>
            <person name="Jancek S."/>
            <person name="Heijde M."/>
            <person name="Jabbari K."/>
            <person name="Bowler C."/>
            <person name="Lohr M."/>
            <person name="Robbens S."/>
            <person name="Werner G."/>
            <person name="Dubchak I."/>
            <person name="Pazour G.J."/>
            <person name="Ren Q."/>
            <person name="Paulsen I."/>
            <person name="Delwiche C."/>
            <person name="Schmutz J."/>
            <person name="Rokhsar D."/>
            <person name="Van de Peer Y."/>
            <person name="Moreau H."/>
            <person name="Grigoriev I.V."/>
        </authorList>
    </citation>
    <scope>NUCLEOTIDE SEQUENCE [LARGE SCALE GENOMIC DNA]</scope>
    <source>
        <strain evidence="7 8">CCE9901</strain>
    </source>
</reference>
<evidence type="ECO:0000259" key="6">
    <source>
        <dbReference type="PROSITE" id="PS50059"/>
    </source>
</evidence>
<keyword evidence="3 5" id="KW-0697">Rotamase</keyword>
<dbReference type="SUPFAM" id="SSF54534">
    <property type="entry name" value="FKBP-like"/>
    <property type="match status" value="1"/>
</dbReference>
<evidence type="ECO:0000256" key="2">
    <source>
        <dbReference type="ARBA" id="ARBA00013194"/>
    </source>
</evidence>
<gene>
    <name evidence="7" type="primary">FBP12</name>
    <name evidence="7" type="ORF">OSTLU_27975</name>
</gene>